<evidence type="ECO:0000313" key="2">
    <source>
        <dbReference type="EMBL" id="MCX2562874.1"/>
    </source>
</evidence>
<dbReference type="InterPro" id="IPR006949">
    <property type="entry name" value="Barrel_Baseplate_J-like"/>
</dbReference>
<comment type="caution">
    <text evidence="2">The sequence shown here is derived from an EMBL/GenBank/DDBJ whole genome shotgun (WGS) entry which is preliminary data.</text>
</comment>
<accession>A0ABT3QCC0</accession>
<reference evidence="2 3" key="1">
    <citation type="submission" date="2022-11" db="EMBL/GenBank/DDBJ databases">
        <title>Genome sequencing of Acetobacter type strain.</title>
        <authorList>
            <person name="Heo J."/>
            <person name="Lee D."/>
            <person name="Han B.-H."/>
            <person name="Hong S.-B."/>
            <person name="Kwon S.-W."/>
        </authorList>
    </citation>
    <scope>NUCLEOTIDE SEQUENCE [LARGE SCALE GENOMIC DNA]</scope>
    <source>
        <strain evidence="2 3">KACC 21253</strain>
    </source>
</reference>
<protein>
    <submittedName>
        <fullName evidence="2">Baseplate J/gp47 family protein</fullName>
    </submittedName>
</protein>
<feature type="domain" description="Baseplate protein J-like barrel" evidence="1">
    <location>
        <begin position="116"/>
        <end position="193"/>
    </location>
</feature>
<proteinExistence type="predicted"/>
<sequence>MSASSTTQQTSYGTTSVPAPRLSSSGFVMPQEAEVLAGVLADINAAFGNQLSLSLSTPQGQLAVSMTAILGDAYDQFLAVANGVDPARATGRMQDAIGRLYFMTRQPATATVVACVCTGTSGTVIPQGSLVQDTSGNSYAASAAITLDETGTATGNFVCTVAGETACPAQSIRLSQALNGWATVTNPVAGVTGRNTEGRIAFERRRQVSVSLNSVGVNNAIQASVQAVPGVLDAYVTDNSTGSAVTIKGVTLAAHSVYVCVSGGSDDAVARAILSKKPPGCAYTGTTQVQVSDTDTAYSKAPVYNVSFQRAKPVAVYVNVKLSSSLQVPADVQTQVRKAVLASFLGLDGGARAGIGSVIYASRFYSSVAALGSWAQIIDITAGPTADPTAISMALSIDQIPVLEAKNISVELA</sequence>
<evidence type="ECO:0000313" key="3">
    <source>
        <dbReference type="Proteomes" id="UP001301152"/>
    </source>
</evidence>
<dbReference type="Pfam" id="PF04865">
    <property type="entry name" value="Baseplate_J"/>
    <property type="match status" value="1"/>
</dbReference>
<dbReference type="Proteomes" id="UP001301152">
    <property type="component" value="Unassembled WGS sequence"/>
</dbReference>
<gene>
    <name evidence="2" type="ORF">OQ497_02660</name>
</gene>
<keyword evidence="3" id="KW-1185">Reference proteome</keyword>
<organism evidence="2 3">
    <name type="scientific">Acetobacter thailandicus</name>
    <dbReference type="NCBI Taxonomy" id="1502842"/>
    <lineage>
        <taxon>Bacteria</taxon>
        <taxon>Pseudomonadati</taxon>
        <taxon>Pseudomonadota</taxon>
        <taxon>Alphaproteobacteria</taxon>
        <taxon>Acetobacterales</taxon>
        <taxon>Acetobacteraceae</taxon>
        <taxon>Acetobacter</taxon>
    </lineage>
</organism>
<evidence type="ECO:0000259" key="1">
    <source>
        <dbReference type="Pfam" id="PF04865"/>
    </source>
</evidence>
<name>A0ABT3QCC0_9PROT</name>
<dbReference type="EMBL" id="JAPIUZ010000001">
    <property type="protein sequence ID" value="MCX2562874.1"/>
    <property type="molecule type" value="Genomic_DNA"/>
</dbReference>